<name>A0A2X2T160_9ENTR</name>
<dbReference type="AlphaFoldDB" id="A0A2X2T160"/>
<proteinExistence type="predicted"/>
<organism evidence="1 2">
    <name type="scientific">Cedecea neteri</name>
    <dbReference type="NCBI Taxonomy" id="158822"/>
    <lineage>
        <taxon>Bacteria</taxon>
        <taxon>Pseudomonadati</taxon>
        <taxon>Pseudomonadota</taxon>
        <taxon>Gammaproteobacteria</taxon>
        <taxon>Enterobacterales</taxon>
        <taxon>Enterobacteriaceae</taxon>
        <taxon>Cedecea</taxon>
    </lineage>
</organism>
<evidence type="ECO:0000313" key="1">
    <source>
        <dbReference type="EMBL" id="SQA98906.1"/>
    </source>
</evidence>
<reference evidence="1 2" key="1">
    <citation type="submission" date="2018-06" db="EMBL/GenBank/DDBJ databases">
        <authorList>
            <consortium name="Pathogen Informatics"/>
            <person name="Doyle S."/>
        </authorList>
    </citation>
    <scope>NUCLEOTIDE SEQUENCE [LARGE SCALE GENOMIC DNA]</scope>
    <source>
        <strain evidence="1 2">NCTC12120</strain>
    </source>
</reference>
<gene>
    <name evidence="1" type="ORF">NCTC12120_02805</name>
</gene>
<dbReference type="Gene3D" id="3.40.50.2300">
    <property type="match status" value="1"/>
</dbReference>
<protein>
    <submittedName>
        <fullName evidence="1">Uncharacterized protein</fullName>
    </submittedName>
</protein>
<accession>A0A2X2T160</accession>
<evidence type="ECO:0000313" key="2">
    <source>
        <dbReference type="Proteomes" id="UP000251197"/>
    </source>
</evidence>
<dbReference type="EMBL" id="UAVU01000003">
    <property type="protein sequence ID" value="SQA98906.1"/>
    <property type="molecule type" value="Genomic_DNA"/>
</dbReference>
<dbReference type="Proteomes" id="UP000251197">
    <property type="component" value="Unassembled WGS sequence"/>
</dbReference>
<sequence>MVPEEHIFNSITDSQIDGVIILGGNIDYNDISATYLQELKKLIATVPVVVVGAPASGRGICLR</sequence>